<sequence length="275" mass="29926">MLRSMITASNTMNELQKQMNNISHNLANLDTTGYKAVNTSFSELVRQQIEQVDEKNNEVAQSRKTPPGLRLGVGALAVDKLTNSQGSLKETGRNLDFALTSPYQYFQVDVDGEVQYTRDGAFTLSTVAGNANQVQLMTADGHSVLDENGNAIRFDRRYQNVQVDKNGTITVSSGNEGEAPLRFNLGIVRAVKPQALAAEGGNLFSVDDNLRATALINLTGAGRQEISIKQGSLEASNVDVSKEMTDLIASQRSYEMNSRAVTMGDQMMGLINSVR</sequence>
<dbReference type="RefSeq" id="WP_048354080.1">
    <property type="nucleotide sequence ID" value="NZ_CP023481.1"/>
</dbReference>
<dbReference type="InterPro" id="IPR053967">
    <property type="entry name" value="LlgE_F_G-like_D1"/>
</dbReference>
<gene>
    <name evidence="7" type="ORF">AB447_206970</name>
    <name evidence="8" type="ORF">P8828_03960</name>
</gene>
<organism evidence="7 9">
    <name type="scientific">Bacillus glycinifermentans</name>
    <dbReference type="NCBI Taxonomy" id="1664069"/>
    <lineage>
        <taxon>Bacteria</taxon>
        <taxon>Bacillati</taxon>
        <taxon>Bacillota</taxon>
        <taxon>Bacilli</taxon>
        <taxon>Bacillales</taxon>
        <taxon>Bacillaceae</taxon>
        <taxon>Bacillus</taxon>
    </lineage>
</organism>
<dbReference type="Pfam" id="PF00460">
    <property type="entry name" value="Flg_bb_rod"/>
    <property type="match status" value="1"/>
</dbReference>
<evidence type="ECO:0000256" key="3">
    <source>
        <dbReference type="SAM" id="Coils"/>
    </source>
</evidence>
<reference evidence="7 9" key="1">
    <citation type="journal article" date="2015" name="Int. J. Syst. Evol. Microbiol.">
        <title>Bacillus glycinifermentans sp. nov., isolated from fermented soybean paste.</title>
        <authorList>
            <person name="Kim S.J."/>
            <person name="Dunlap C.A."/>
            <person name="Kwon S.W."/>
            <person name="Rooney A.P."/>
        </authorList>
    </citation>
    <scope>NUCLEOTIDE SEQUENCE [LARGE SCALE GENOMIC DNA]</scope>
    <source>
        <strain evidence="7 9">GO-13</strain>
    </source>
</reference>
<dbReference type="EMBL" id="LECW02000045">
    <property type="protein sequence ID" value="KRT90314.1"/>
    <property type="molecule type" value="Genomic_DNA"/>
</dbReference>
<dbReference type="OrthoDB" id="9804559at2"/>
<evidence type="ECO:0000256" key="2">
    <source>
        <dbReference type="RuleBase" id="RU362116"/>
    </source>
</evidence>
<keyword evidence="7" id="KW-0282">Flagellum</keyword>
<dbReference type="Proteomes" id="UP001341297">
    <property type="component" value="Unassembled WGS sequence"/>
</dbReference>
<feature type="domain" description="Flagellar basal-body/hook protein C-terminal" evidence="5">
    <location>
        <begin position="229"/>
        <end position="273"/>
    </location>
</feature>
<keyword evidence="7" id="KW-0969">Cilium</keyword>
<comment type="subcellular location">
    <subcellularLocation>
        <location evidence="2">Bacterial flagellum basal body</location>
    </subcellularLocation>
</comment>
<evidence type="ECO:0000256" key="1">
    <source>
        <dbReference type="ARBA" id="ARBA00009677"/>
    </source>
</evidence>
<comment type="caution">
    <text evidence="7">The sequence shown here is derived from an EMBL/GenBank/DDBJ whole genome shotgun (WGS) entry which is preliminary data.</text>
</comment>
<feature type="domain" description="Flagellar basal body rod protein N-terminal" evidence="4">
    <location>
        <begin position="7"/>
        <end position="35"/>
    </location>
</feature>
<comment type="similarity">
    <text evidence="1 2">Belongs to the flagella basal body rod proteins family.</text>
</comment>
<protein>
    <submittedName>
        <fullName evidence="7 8">Flagellar hook-basal body protein</fullName>
    </submittedName>
</protein>
<dbReference type="PANTHER" id="PTHR30435">
    <property type="entry name" value="FLAGELLAR PROTEIN"/>
    <property type="match status" value="1"/>
</dbReference>
<dbReference type="Proteomes" id="UP000036168">
    <property type="component" value="Unassembled WGS sequence"/>
</dbReference>
<dbReference type="NCBIfam" id="TIGR03506">
    <property type="entry name" value="FlgEFG_subfam"/>
    <property type="match status" value="2"/>
</dbReference>
<evidence type="ECO:0000259" key="4">
    <source>
        <dbReference type="Pfam" id="PF00460"/>
    </source>
</evidence>
<accession>A0A0J6E8F3</accession>
<feature type="domain" description="Flagellar hook protein FlgE/F/G-like D1" evidence="6">
    <location>
        <begin position="105"/>
        <end position="171"/>
    </location>
</feature>
<dbReference type="InterPro" id="IPR001444">
    <property type="entry name" value="Flag_bb_rod_N"/>
</dbReference>
<name>A0A0J6HHP8_9BACI</name>
<evidence type="ECO:0000313" key="8">
    <source>
        <dbReference type="EMBL" id="MEC0484009.1"/>
    </source>
</evidence>
<keyword evidence="3" id="KW-0175">Coiled coil</keyword>
<evidence type="ECO:0000259" key="6">
    <source>
        <dbReference type="Pfam" id="PF22692"/>
    </source>
</evidence>
<dbReference type="PANTHER" id="PTHR30435:SF19">
    <property type="entry name" value="FLAGELLAR BASAL-BODY ROD PROTEIN FLGG"/>
    <property type="match status" value="1"/>
</dbReference>
<evidence type="ECO:0000313" key="9">
    <source>
        <dbReference type="Proteomes" id="UP000036168"/>
    </source>
</evidence>
<dbReference type="InterPro" id="IPR020013">
    <property type="entry name" value="Flagellar_FlgE/F/G"/>
</dbReference>
<reference evidence="8 10" key="3">
    <citation type="submission" date="2023-03" db="EMBL/GenBank/DDBJ databases">
        <title>Agriculturally important microbes genome sequencing.</title>
        <authorList>
            <person name="Dunlap C."/>
        </authorList>
    </citation>
    <scope>NUCLEOTIDE SEQUENCE [LARGE SCALE GENOMIC DNA]</scope>
    <source>
        <strain evidence="8 10">CBP-3203</strain>
    </source>
</reference>
<accession>A0A0J6HHP8</accession>
<keyword evidence="2" id="KW-0975">Bacterial flagellum</keyword>
<dbReference type="InterPro" id="IPR010930">
    <property type="entry name" value="Flg_bb/hook_C_dom"/>
</dbReference>
<dbReference type="AlphaFoldDB" id="A0A0J6HHP8"/>
<evidence type="ECO:0000313" key="10">
    <source>
        <dbReference type="Proteomes" id="UP001341297"/>
    </source>
</evidence>
<keyword evidence="10" id="KW-1185">Reference proteome</keyword>
<keyword evidence="7" id="KW-0966">Cell projection</keyword>
<dbReference type="GO" id="GO:0009425">
    <property type="term" value="C:bacterial-type flagellum basal body"/>
    <property type="evidence" value="ECO:0007669"/>
    <property type="project" value="UniProtKB-SubCell"/>
</dbReference>
<dbReference type="Pfam" id="PF22692">
    <property type="entry name" value="LlgE_F_G_D1"/>
    <property type="match status" value="1"/>
</dbReference>
<dbReference type="EMBL" id="JARRTL010000006">
    <property type="protein sequence ID" value="MEC0484009.1"/>
    <property type="molecule type" value="Genomic_DNA"/>
</dbReference>
<evidence type="ECO:0000313" key="7">
    <source>
        <dbReference type="EMBL" id="KRT90314.1"/>
    </source>
</evidence>
<dbReference type="STRING" id="1664069.BGLY_4280"/>
<evidence type="ECO:0000259" key="5">
    <source>
        <dbReference type="Pfam" id="PF06429"/>
    </source>
</evidence>
<reference evidence="7" key="2">
    <citation type="submission" date="2015-10" db="EMBL/GenBank/DDBJ databases">
        <authorList>
            <person name="Gilbert D.G."/>
        </authorList>
    </citation>
    <scope>NUCLEOTIDE SEQUENCE</scope>
    <source>
        <strain evidence="7">GO-13</strain>
    </source>
</reference>
<dbReference type="Pfam" id="PF06429">
    <property type="entry name" value="Flg_bbr_C"/>
    <property type="match status" value="1"/>
</dbReference>
<dbReference type="SUPFAM" id="SSF117143">
    <property type="entry name" value="Flagellar hook protein flgE"/>
    <property type="match status" value="1"/>
</dbReference>
<feature type="coiled-coil region" evidence="3">
    <location>
        <begin position="5"/>
        <end position="65"/>
    </location>
</feature>
<dbReference type="GO" id="GO:0071978">
    <property type="term" value="P:bacterial-type flagellum-dependent swarming motility"/>
    <property type="evidence" value="ECO:0007669"/>
    <property type="project" value="TreeGrafter"/>
</dbReference>
<dbReference type="PATRIC" id="fig|1664069.3.peg.4397"/>
<dbReference type="InterPro" id="IPR037925">
    <property type="entry name" value="FlgE/F/G-like"/>
</dbReference>
<proteinExistence type="inferred from homology"/>